<keyword evidence="7" id="KW-0408">Iron</keyword>
<dbReference type="InterPro" id="IPR013785">
    <property type="entry name" value="Aldolase_TIM"/>
</dbReference>
<dbReference type="GO" id="GO:0051539">
    <property type="term" value="F:4 iron, 4 sulfur cluster binding"/>
    <property type="evidence" value="ECO:0007669"/>
    <property type="project" value="UniProtKB-KW"/>
</dbReference>
<dbReference type="InterPro" id="IPR040074">
    <property type="entry name" value="BssD/PflA/YjjW"/>
</dbReference>
<keyword evidence="3" id="KW-0004">4Fe-4S</keyword>
<evidence type="ECO:0000259" key="9">
    <source>
        <dbReference type="PROSITE" id="PS51379"/>
    </source>
</evidence>
<evidence type="ECO:0000256" key="4">
    <source>
        <dbReference type="ARBA" id="ARBA00022691"/>
    </source>
</evidence>
<dbReference type="GO" id="GO:0043365">
    <property type="term" value="F:[formate-C-acetyltransferase]-activating enzyme activity"/>
    <property type="evidence" value="ECO:0007669"/>
    <property type="project" value="UniProtKB-EC"/>
</dbReference>
<evidence type="ECO:0000256" key="8">
    <source>
        <dbReference type="ARBA" id="ARBA00023014"/>
    </source>
</evidence>
<evidence type="ECO:0000259" key="10">
    <source>
        <dbReference type="PROSITE" id="PS51918"/>
    </source>
</evidence>
<reference evidence="11" key="1">
    <citation type="submission" date="2019-03" db="EMBL/GenBank/DDBJ databases">
        <authorList>
            <person name="Hao L."/>
        </authorList>
    </citation>
    <scope>NUCLEOTIDE SEQUENCE</scope>
</reference>
<evidence type="ECO:0000256" key="6">
    <source>
        <dbReference type="ARBA" id="ARBA00023002"/>
    </source>
</evidence>
<evidence type="ECO:0000256" key="5">
    <source>
        <dbReference type="ARBA" id="ARBA00022723"/>
    </source>
</evidence>
<sequence>MKSFSALTRVHLEGLLMITDKVDSGATGVIFNIQRYTVHDGPGTRTELFLKGCPLRCLWCSNPEGFNIKPEIGVYPDRCIGIDKCGYCLQACTEENKDKEIIGRFNNLVKEINRDLCTNCLKCAEVCPGSSLVVWGKEMTVQETLQEVLKDRVFYGNKGGVTISGGEPLVQWKFTLEFLKACKNAGINTCIESTFHTPWDVAEQVLKYTDYILTDIKLMDSNKHKECTGVGNELILANLAKMSKMGIPYILRTPIVPNFNDDDENIHATASFIANEMGNTVKQVQLLAFHEYGKVKYPTIGRAYPLEGYSWPDRAQQKARMLELVDIMRSYSVPAVVGSNNKVE</sequence>
<dbReference type="PROSITE" id="PS00198">
    <property type="entry name" value="4FE4S_FER_1"/>
    <property type="match status" value="1"/>
</dbReference>
<dbReference type="InterPro" id="IPR058240">
    <property type="entry name" value="rSAM_sf"/>
</dbReference>
<dbReference type="Pfam" id="PF04055">
    <property type="entry name" value="Radical_SAM"/>
    <property type="match status" value="1"/>
</dbReference>
<keyword evidence="4" id="KW-0949">S-adenosyl-L-methionine</keyword>
<keyword evidence="5" id="KW-0479">Metal-binding</keyword>
<dbReference type="SFLD" id="SFLDS00029">
    <property type="entry name" value="Radical_SAM"/>
    <property type="match status" value="1"/>
</dbReference>
<dbReference type="NCBIfam" id="TIGR02494">
    <property type="entry name" value="PFLE_PFLC"/>
    <property type="match status" value="1"/>
</dbReference>
<name>A0A485LYM9_9ZZZZ</name>
<feature type="domain" description="Radical SAM core" evidence="10">
    <location>
        <begin position="39"/>
        <end position="334"/>
    </location>
</feature>
<keyword evidence="6 11" id="KW-0560">Oxidoreductase</keyword>
<dbReference type="PROSITE" id="PS51918">
    <property type="entry name" value="RADICAL_SAM"/>
    <property type="match status" value="1"/>
</dbReference>
<dbReference type="EC" id="1.97.1.4" evidence="11"/>
<dbReference type="InterPro" id="IPR001989">
    <property type="entry name" value="Radical_activat_CS"/>
</dbReference>
<comment type="similarity">
    <text evidence="2">Belongs to the organic radical-activating enzymes family.</text>
</comment>
<dbReference type="InterPro" id="IPR007197">
    <property type="entry name" value="rSAM"/>
</dbReference>
<dbReference type="PANTHER" id="PTHR30352:SF4">
    <property type="entry name" value="PYRUVATE FORMATE-LYASE 2-ACTIVATING ENZYME"/>
    <property type="match status" value="1"/>
</dbReference>
<evidence type="ECO:0000256" key="1">
    <source>
        <dbReference type="ARBA" id="ARBA00001966"/>
    </source>
</evidence>
<accession>A0A485LYM9</accession>
<dbReference type="PROSITE" id="PS51379">
    <property type="entry name" value="4FE4S_FER_2"/>
    <property type="match status" value="1"/>
</dbReference>
<evidence type="ECO:0000313" key="11">
    <source>
        <dbReference type="EMBL" id="VFU12598.1"/>
    </source>
</evidence>
<dbReference type="Gene3D" id="3.20.20.70">
    <property type="entry name" value="Aldolase class I"/>
    <property type="match status" value="1"/>
</dbReference>
<dbReference type="GO" id="GO:0046872">
    <property type="term" value="F:metal ion binding"/>
    <property type="evidence" value="ECO:0007669"/>
    <property type="project" value="UniProtKB-KW"/>
</dbReference>
<dbReference type="EMBL" id="CAADRN010000090">
    <property type="protein sequence ID" value="VFU12598.1"/>
    <property type="molecule type" value="Genomic_DNA"/>
</dbReference>
<dbReference type="PANTHER" id="PTHR30352">
    <property type="entry name" value="PYRUVATE FORMATE-LYASE-ACTIVATING ENZYME"/>
    <property type="match status" value="1"/>
</dbReference>
<comment type="cofactor">
    <cofactor evidence="1">
        <name>[4Fe-4S] cluster</name>
        <dbReference type="ChEBI" id="CHEBI:49883"/>
    </cofactor>
</comment>
<dbReference type="SUPFAM" id="SSF54862">
    <property type="entry name" value="4Fe-4S ferredoxins"/>
    <property type="match status" value="1"/>
</dbReference>
<dbReference type="PROSITE" id="PS01087">
    <property type="entry name" value="RADICAL_ACTIVATING"/>
    <property type="match status" value="1"/>
</dbReference>
<evidence type="ECO:0000256" key="7">
    <source>
        <dbReference type="ARBA" id="ARBA00023004"/>
    </source>
</evidence>
<dbReference type="InterPro" id="IPR017900">
    <property type="entry name" value="4Fe4S_Fe_S_CS"/>
</dbReference>
<dbReference type="InterPro" id="IPR017896">
    <property type="entry name" value="4Fe4S_Fe-S-bd"/>
</dbReference>
<keyword evidence="11" id="KW-0670">Pyruvate</keyword>
<dbReference type="PIRSF" id="PIRSF000371">
    <property type="entry name" value="PFL_act_enz"/>
    <property type="match status" value="1"/>
</dbReference>
<dbReference type="SFLD" id="SFLDG01118">
    <property type="entry name" value="activating_enzymes__group_2"/>
    <property type="match status" value="1"/>
</dbReference>
<proteinExistence type="inferred from homology"/>
<dbReference type="Pfam" id="PF00037">
    <property type="entry name" value="Fer4"/>
    <property type="match status" value="1"/>
</dbReference>
<gene>
    <name evidence="11" type="primary">pflC_3</name>
    <name evidence="11" type="ORF">SCFA_180003</name>
</gene>
<evidence type="ECO:0000256" key="3">
    <source>
        <dbReference type="ARBA" id="ARBA00022485"/>
    </source>
</evidence>
<dbReference type="SFLD" id="SFLDG01066">
    <property type="entry name" value="organic_radical-activating_enz"/>
    <property type="match status" value="1"/>
</dbReference>
<organism evidence="11">
    <name type="scientific">anaerobic digester metagenome</name>
    <dbReference type="NCBI Taxonomy" id="1263854"/>
    <lineage>
        <taxon>unclassified sequences</taxon>
        <taxon>metagenomes</taxon>
        <taxon>ecological metagenomes</taxon>
    </lineage>
</organism>
<protein>
    <submittedName>
        <fullName evidence="11">Pyruvate formate lyase activating enzyme</fullName>
        <ecNumber evidence="11">1.97.1.4</ecNumber>
    </submittedName>
</protein>
<keyword evidence="11" id="KW-0456">Lyase</keyword>
<dbReference type="AlphaFoldDB" id="A0A485LYM9"/>
<dbReference type="SUPFAM" id="SSF102114">
    <property type="entry name" value="Radical SAM enzymes"/>
    <property type="match status" value="1"/>
</dbReference>
<feature type="domain" description="4Fe-4S ferredoxin-type" evidence="9">
    <location>
        <begin position="108"/>
        <end position="137"/>
    </location>
</feature>
<keyword evidence="8" id="KW-0411">Iron-sulfur</keyword>
<evidence type="ECO:0000256" key="2">
    <source>
        <dbReference type="ARBA" id="ARBA00009777"/>
    </source>
</evidence>
<dbReference type="InterPro" id="IPR012839">
    <property type="entry name" value="Organic_radical_activase"/>
</dbReference>
<dbReference type="InterPro" id="IPR034457">
    <property type="entry name" value="Organic_radical-activating"/>
</dbReference>
<dbReference type="GO" id="GO:0016829">
    <property type="term" value="F:lyase activity"/>
    <property type="evidence" value="ECO:0007669"/>
    <property type="project" value="UniProtKB-KW"/>
</dbReference>